<keyword evidence="4 5" id="KW-0472">Membrane</keyword>
<reference evidence="6 7" key="1">
    <citation type="journal article" date="2023" name="Limnol Oceanogr Lett">
        <title>Environmental adaptations by the intertidal Antarctic cyanobacterium Halotia branconii CENA392 as revealed using long-read genome sequencing.</title>
        <authorList>
            <person name="Dextro R.B."/>
            <person name="Delbaje E."/>
            <person name="Freitas P.N.N."/>
            <person name="Geraldes V."/>
            <person name="Pinto E."/>
            <person name="Long P.F."/>
            <person name="Fiore M.F."/>
        </authorList>
    </citation>
    <scope>NUCLEOTIDE SEQUENCE [LARGE SCALE GENOMIC DNA]</scope>
    <source>
        <strain evidence="6 7">CENA392</strain>
    </source>
</reference>
<protein>
    <submittedName>
        <fullName evidence="6">DUF4870 domain-containing protein</fullName>
    </submittedName>
</protein>
<dbReference type="Proteomes" id="UP001223520">
    <property type="component" value="Chromosome"/>
</dbReference>
<dbReference type="InterPro" id="IPR019109">
    <property type="entry name" value="MamF_MmsF"/>
</dbReference>
<accession>A0AAJ6PBH4</accession>
<dbReference type="RefSeq" id="WP_281485047.1">
    <property type="nucleotide sequence ID" value="NZ_CP124543.1"/>
</dbReference>
<comment type="subcellular location">
    <subcellularLocation>
        <location evidence="1">Membrane</location>
        <topology evidence="1">Multi-pass membrane protein</topology>
    </subcellularLocation>
</comment>
<evidence type="ECO:0000256" key="1">
    <source>
        <dbReference type="ARBA" id="ARBA00004141"/>
    </source>
</evidence>
<keyword evidence="7" id="KW-1185">Reference proteome</keyword>
<dbReference type="EMBL" id="CP124543">
    <property type="protein sequence ID" value="WGV27807.1"/>
    <property type="molecule type" value="Genomic_DNA"/>
</dbReference>
<dbReference type="KEGG" id="hbq:QI031_10110"/>
<gene>
    <name evidence="6" type="ORF">QI031_10110</name>
</gene>
<feature type="transmembrane region" description="Helical" evidence="5">
    <location>
        <begin position="12"/>
        <end position="36"/>
    </location>
</feature>
<proteinExistence type="predicted"/>
<evidence type="ECO:0000313" key="6">
    <source>
        <dbReference type="EMBL" id="WGV27807.1"/>
    </source>
</evidence>
<evidence type="ECO:0000256" key="4">
    <source>
        <dbReference type="ARBA" id="ARBA00023136"/>
    </source>
</evidence>
<keyword evidence="3 5" id="KW-1133">Transmembrane helix</keyword>
<organism evidence="6 7">
    <name type="scientific">Halotia branconii CENA392</name>
    <dbReference type="NCBI Taxonomy" id="1539056"/>
    <lineage>
        <taxon>Bacteria</taxon>
        <taxon>Bacillati</taxon>
        <taxon>Cyanobacteriota</taxon>
        <taxon>Cyanophyceae</taxon>
        <taxon>Nostocales</taxon>
        <taxon>Nodulariaceae</taxon>
        <taxon>Halotia</taxon>
    </lineage>
</organism>
<sequence length="111" mass="12290">MENSPQSKLLSALSHGAIFFSSTVISIGIPIAILLINNDPIVKENAKESLNFHINLFIYGIIFGLLIFIGIGFVLLAGLWVVSIIMPIVAIVNVLNQPHVPYRYPLIFRFV</sequence>
<evidence type="ECO:0000256" key="5">
    <source>
        <dbReference type="SAM" id="Phobius"/>
    </source>
</evidence>
<evidence type="ECO:0000256" key="3">
    <source>
        <dbReference type="ARBA" id="ARBA00022989"/>
    </source>
</evidence>
<dbReference type="AlphaFoldDB" id="A0AAJ6PBH4"/>
<keyword evidence="2 5" id="KW-0812">Transmembrane</keyword>
<name>A0AAJ6PBH4_9CYAN</name>
<feature type="transmembrane region" description="Helical" evidence="5">
    <location>
        <begin position="56"/>
        <end position="82"/>
    </location>
</feature>
<evidence type="ECO:0000256" key="2">
    <source>
        <dbReference type="ARBA" id="ARBA00022692"/>
    </source>
</evidence>
<dbReference type="Pfam" id="PF09685">
    <property type="entry name" value="MamF_MmsF"/>
    <property type="match status" value="1"/>
</dbReference>
<evidence type="ECO:0000313" key="7">
    <source>
        <dbReference type="Proteomes" id="UP001223520"/>
    </source>
</evidence>